<evidence type="ECO:0000313" key="2">
    <source>
        <dbReference type="Proteomes" id="UP000599009"/>
    </source>
</evidence>
<keyword evidence="2" id="KW-1185">Reference proteome</keyword>
<proteinExistence type="predicted"/>
<evidence type="ECO:0008006" key="3">
    <source>
        <dbReference type="Google" id="ProtNLM"/>
    </source>
</evidence>
<gene>
    <name evidence="1" type="ORF">GCM10011394_10350</name>
</gene>
<sequence>MAGSNAFAQSDVVYPWDEYEKRIGSAREVAKLGSDLLGEQVNLANGALSFAMTDVDIPGNDRLAVKFSRTYSVQNQYERRTDLMLADWDIDVPSISAVFGPNWESRVPGNPGRRCSAPAHQLTPPTPVWDINFWDFWQGNNLNIPGGGELLQVRNGAVMPTSGGPYYWMTTGQVYVSCLETIKNGTGEGFLAITPDGTKYWFDWMAQYHEPNMSSEIGGPSLARRKNVLYATRVEDRFGNAVVYDYSNAWDAPGRLTGITSGDGRSLDITYNSNGHVDTVSDGERMWSYEYVVVGPRRSLSAVVQPDMTRWEIGFDAFTSAEVHYPIGSQLEPTRDCYIRLAQPMGPTQLSGTIRHPSGALGTFQVSWLTHGRSNVPVACENYDWGSAGSNTNDDVNTWAISYEAYSLMRKVLSGPGVATSEWNYSYTPNISFAFYPGGSMSNPCPIGSTCGAPLCTSSACAGSSETKIIGPNNEQTKYFHGNSFRYNEGKLLRVEQGSVSAPLMMVQTHSYDFSMVSQAYPERFGISLREKFDGFTSEFHRPLLSTTTAQQGRRFVRTNGEFDSLARPTKVVRHSAPVSP</sequence>
<comment type="caution">
    <text evidence="1">The sequence shown here is derived from an EMBL/GenBank/DDBJ whole genome shotgun (WGS) entry which is preliminary data.</text>
</comment>
<organism evidence="1 2">
    <name type="scientific">Luteimonas terricola</name>
    <dbReference type="NCBI Taxonomy" id="645597"/>
    <lineage>
        <taxon>Bacteria</taxon>
        <taxon>Pseudomonadati</taxon>
        <taxon>Pseudomonadota</taxon>
        <taxon>Gammaproteobacteria</taxon>
        <taxon>Lysobacterales</taxon>
        <taxon>Lysobacteraceae</taxon>
        <taxon>Luteimonas</taxon>
    </lineage>
</organism>
<reference evidence="2" key="1">
    <citation type="journal article" date="2019" name="Int. J. Syst. Evol. Microbiol.">
        <title>The Global Catalogue of Microorganisms (GCM) 10K type strain sequencing project: providing services to taxonomists for standard genome sequencing and annotation.</title>
        <authorList>
            <consortium name="The Broad Institute Genomics Platform"/>
            <consortium name="The Broad Institute Genome Sequencing Center for Infectious Disease"/>
            <person name="Wu L."/>
            <person name="Ma J."/>
        </authorList>
    </citation>
    <scope>NUCLEOTIDE SEQUENCE [LARGE SCALE GENOMIC DNA]</scope>
    <source>
        <strain evidence="2">CGMCC 1.8985</strain>
    </source>
</reference>
<dbReference type="Proteomes" id="UP000599009">
    <property type="component" value="Unassembled WGS sequence"/>
</dbReference>
<dbReference type="EMBL" id="BMME01000001">
    <property type="protein sequence ID" value="GGK03213.1"/>
    <property type="molecule type" value="Genomic_DNA"/>
</dbReference>
<evidence type="ECO:0000313" key="1">
    <source>
        <dbReference type="EMBL" id="GGK03213.1"/>
    </source>
</evidence>
<accession>A0ABQ2EAE5</accession>
<protein>
    <recommendedName>
        <fullName evidence="3">Wall associated protein</fullName>
    </recommendedName>
</protein>
<name>A0ABQ2EAE5_9GAMM</name>